<reference evidence="8 9" key="1">
    <citation type="submission" date="2024-02" db="EMBL/GenBank/DDBJ databases">
        <title>Comparative Genomic Analysis of Flavobacterium Species Causing Columnaris Disease of Freshwater Fish in Thailand: Insights into Virulence and Resistance Mechanisms.</title>
        <authorList>
            <person name="Nguyen D."/>
            <person name="Chokmangmeepisarn P."/>
            <person name="Khianchaikhan K."/>
            <person name="Morishita M."/>
            <person name="Bunnoy A."/>
            <person name="Rodkhum C."/>
        </authorList>
    </citation>
    <scope>NUCLEOTIDE SEQUENCE [LARGE SCALE GENOMIC DNA]</scope>
    <source>
        <strain evidence="8 9">KCRT2007</strain>
    </source>
</reference>
<keyword evidence="4" id="KW-0408">Iron</keyword>
<keyword evidence="3" id="KW-0560">Oxidoreductase</keyword>
<comment type="caution">
    <text evidence="8">The sequence shown here is derived from an EMBL/GenBank/DDBJ whole genome shotgun (WGS) entry which is preliminary data.</text>
</comment>
<dbReference type="CDD" id="cd16350">
    <property type="entry name" value="VOC_like"/>
    <property type="match status" value="1"/>
</dbReference>
<dbReference type="RefSeq" id="WP_235819761.1">
    <property type="nucleotide sequence ID" value="NZ_CP097869.1"/>
</dbReference>
<evidence type="ECO:0000313" key="9">
    <source>
        <dbReference type="Proteomes" id="UP001621813"/>
    </source>
</evidence>
<evidence type="ECO:0000256" key="4">
    <source>
        <dbReference type="ARBA" id="ARBA00023004"/>
    </source>
</evidence>
<dbReference type="Gene3D" id="3.10.180.50">
    <property type="match status" value="1"/>
</dbReference>
<name>A0ABW8PLR1_9FLAO</name>
<dbReference type="PANTHER" id="PTHR31136">
    <property type="entry name" value="DUF1338 DOMAIN-CONTAINING PROTEIN"/>
    <property type="match status" value="1"/>
</dbReference>
<keyword evidence="2" id="KW-0223">Dioxygenase</keyword>
<evidence type="ECO:0000313" key="8">
    <source>
        <dbReference type="EMBL" id="MFK7048886.1"/>
    </source>
</evidence>
<evidence type="ECO:0000256" key="1">
    <source>
        <dbReference type="ARBA" id="ARBA00001954"/>
    </source>
</evidence>
<keyword evidence="9" id="KW-1185">Reference proteome</keyword>
<protein>
    <recommendedName>
        <fullName evidence="6">2-oxoadipate dioxygenase/decarboxylase</fullName>
        <ecNumber evidence="6">1.13.11.93</ecNumber>
    </recommendedName>
    <alternativeName>
        <fullName evidence="7">2-hydroxyglutarate synthase</fullName>
    </alternativeName>
</protein>
<evidence type="ECO:0000256" key="5">
    <source>
        <dbReference type="ARBA" id="ARBA00035013"/>
    </source>
</evidence>
<dbReference type="InterPro" id="IPR009770">
    <property type="entry name" value="HGLS"/>
</dbReference>
<dbReference type="EMBL" id="JAZGZR010000005">
    <property type="protein sequence ID" value="MFK7048886.1"/>
    <property type="molecule type" value="Genomic_DNA"/>
</dbReference>
<comment type="cofactor">
    <cofactor evidence="1">
        <name>Fe(2+)</name>
        <dbReference type="ChEBI" id="CHEBI:29033"/>
    </cofactor>
</comment>
<sequence length="282" mass="31803">MCHIKKENNTMDKDQLLSKLWAQYIAITPSAEKIHALLAAEGEVIGNDHIAIRTYDDKRVDISVLEKPFLKAGYEPKGEYIFESKKLFAKHYEHATDKNAPRVFISQLELAKCSDTLQKTVKEILDTCDQSVFEKEDLILSGAVWANSSYATYSALLEESEYAAWMYIYGFCANHFTINVNALTKFPTLESLNQFLKDKGWKLNTSGGEIKGTPAELLEQSSTLADLYTVNFDEGTREIPSCYYEFALRYPMANGELYSGFIAASADKIFESTDVKLQNGTK</sequence>
<evidence type="ECO:0000256" key="2">
    <source>
        <dbReference type="ARBA" id="ARBA00022964"/>
    </source>
</evidence>
<dbReference type="Pfam" id="PF07063">
    <property type="entry name" value="HGLS"/>
    <property type="match status" value="1"/>
</dbReference>
<accession>A0ABW8PLR1</accession>
<proteinExistence type="inferred from homology"/>
<comment type="similarity">
    <text evidence="5">Belongs to the 2-oxoadipate dioxygenase/decarboxylase family.</text>
</comment>
<evidence type="ECO:0000256" key="6">
    <source>
        <dbReference type="ARBA" id="ARBA00035023"/>
    </source>
</evidence>
<dbReference type="SMART" id="SM01150">
    <property type="entry name" value="DUF1338"/>
    <property type="match status" value="1"/>
</dbReference>
<dbReference type="PANTHER" id="PTHR31136:SF5">
    <property type="entry name" value="2-OXOADIPATE DIOXYGENASE_DECARBOXYLASE, CHLOROPLASTIC"/>
    <property type="match status" value="1"/>
</dbReference>
<organism evidence="8 9">
    <name type="scientific">Flavobacterium davisii</name>
    <dbReference type="NCBI Taxonomy" id="2906077"/>
    <lineage>
        <taxon>Bacteria</taxon>
        <taxon>Pseudomonadati</taxon>
        <taxon>Bacteroidota</taxon>
        <taxon>Flavobacteriia</taxon>
        <taxon>Flavobacteriales</taxon>
        <taxon>Flavobacteriaceae</taxon>
        <taxon>Flavobacterium</taxon>
    </lineage>
</organism>
<evidence type="ECO:0000256" key="3">
    <source>
        <dbReference type="ARBA" id="ARBA00023002"/>
    </source>
</evidence>
<dbReference type="Proteomes" id="UP001621813">
    <property type="component" value="Unassembled WGS sequence"/>
</dbReference>
<dbReference type="EC" id="1.13.11.93" evidence="6"/>
<evidence type="ECO:0000256" key="7">
    <source>
        <dbReference type="ARBA" id="ARBA00035045"/>
    </source>
</evidence>
<gene>
    <name evidence="8" type="ORF">V3Q77_03215</name>
</gene>